<dbReference type="EMBL" id="JANEYG010000028">
    <property type="protein sequence ID" value="KAJ8918138.1"/>
    <property type="molecule type" value="Genomic_DNA"/>
</dbReference>
<dbReference type="Proteomes" id="UP001159042">
    <property type="component" value="Unassembled WGS sequence"/>
</dbReference>
<evidence type="ECO:0000256" key="1">
    <source>
        <dbReference type="SAM" id="MobiDB-lite"/>
    </source>
</evidence>
<keyword evidence="4" id="KW-1185">Reference proteome</keyword>
<feature type="compositionally biased region" description="Acidic residues" evidence="1">
    <location>
        <begin position="206"/>
        <end position="216"/>
    </location>
</feature>
<protein>
    <submittedName>
        <fullName evidence="3">Uncharacterized protein</fullName>
    </submittedName>
</protein>
<dbReference type="AlphaFoldDB" id="A0AAV8VV85"/>
<gene>
    <name evidence="3" type="ORF">NQ315_011595</name>
</gene>
<accession>A0AAV8VV85</accession>
<feature type="signal peptide" evidence="2">
    <location>
        <begin position="1"/>
        <end position="18"/>
    </location>
</feature>
<feature type="region of interest" description="Disordered" evidence="1">
    <location>
        <begin position="83"/>
        <end position="122"/>
    </location>
</feature>
<evidence type="ECO:0000313" key="4">
    <source>
        <dbReference type="Proteomes" id="UP001159042"/>
    </source>
</evidence>
<feature type="compositionally biased region" description="Low complexity" evidence="1">
    <location>
        <begin position="156"/>
        <end position="176"/>
    </location>
</feature>
<name>A0AAV8VV85_9CUCU</name>
<feature type="compositionally biased region" description="Basic and acidic residues" evidence="1">
    <location>
        <begin position="83"/>
        <end position="100"/>
    </location>
</feature>
<feature type="chain" id="PRO_5043731675" evidence="2">
    <location>
        <begin position="19"/>
        <end position="216"/>
    </location>
</feature>
<proteinExistence type="predicted"/>
<evidence type="ECO:0000313" key="3">
    <source>
        <dbReference type="EMBL" id="KAJ8918138.1"/>
    </source>
</evidence>
<reference evidence="3 4" key="1">
    <citation type="journal article" date="2023" name="Insect Mol. Biol.">
        <title>Genome sequencing provides insights into the evolution of gene families encoding plant cell wall-degrading enzymes in longhorned beetles.</title>
        <authorList>
            <person name="Shin N.R."/>
            <person name="Okamura Y."/>
            <person name="Kirsch R."/>
            <person name="Pauchet Y."/>
        </authorList>
    </citation>
    <scope>NUCLEOTIDE SEQUENCE [LARGE SCALE GENOMIC DNA]</scope>
    <source>
        <strain evidence="3">EAD_L_NR</strain>
    </source>
</reference>
<keyword evidence="2" id="KW-0732">Signal</keyword>
<comment type="caution">
    <text evidence="3">The sequence shown here is derived from an EMBL/GenBank/DDBJ whole genome shotgun (WGS) entry which is preliminary data.</text>
</comment>
<evidence type="ECO:0000256" key="2">
    <source>
        <dbReference type="SAM" id="SignalP"/>
    </source>
</evidence>
<sequence length="216" mass="23671">MCKLVGAFFFLGLAAVLSIPIKDAFILEDGKDTATVESTVREARQAPEHIEDLLKPGYNHFDSFHKKDADKYGYEVHREFGKSDKAKVDTPDKNGKYKDEEKDDGQESRTLYRVSGESKGDKEGKSFLDDFDFVYFGDGGGAAKYVNGGSKGSSNGGKSQSYESGGSYSKGSSHSYDSGDKKGSSSNDKSQSLKADDDGDHGSYYGEEEENEEEEY</sequence>
<organism evidence="3 4">
    <name type="scientific">Exocentrus adspersus</name>
    <dbReference type="NCBI Taxonomy" id="1586481"/>
    <lineage>
        <taxon>Eukaryota</taxon>
        <taxon>Metazoa</taxon>
        <taxon>Ecdysozoa</taxon>
        <taxon>Arthropoda</taxon>
        <taxon>Hexapoda</taxon>
        <taxon>Insecta</taxon>
        <taxon>Pterygota</taxon>
        <taxon>Neoptera</taxon>
        <taxon>Endopterygota</taxon>
        <taxon>Coleoptera</taxon>
        <taxon>Polyphaga</taxon>
        <taxon>Cucujiformia</taxon>
        <taxon>Chrysomeloidea</taxon>
        <taxon>Cerambycidae</taxon>
        <taxon>Lamiinae</taxon>
        <taxon>Acanthocinini</taxon>
        <taxon>Exocentrus</taxon>
    </lineage>
</organism>
<feature type="region of interest" description="Disordered" evidence="1">
    <location>
        <begin position="144"/>
        <end position="216"/>
    </location>
</feature>